<reference evidence="1 2" key="1">
    <citation type="submission" date="2021-03" db="EMBL/GenBank/DDBJ databases">
        <authorList>
            <person name="Kanchanasin P."/>
            <person name="Saeng-In P."/>
            <person name="Phongsopitanun W."/>
            <person name="Yuki M."/>
            <person name="Kudo T."/>
            <person name="Ohkuma M."/>
            <person name="Tanasupawat S."/>
        </authorList>
    </citation>
    <scope>NUCLEOTIDE SEQUENCE [LARGE SCALE GENOMIC DNA]</scope>
    <source>
        <strain evidence="1 2">L46</strain>
    </source>
</reference>
<dbReference type="Proteomes" id="UP000666915">
    <property type="component" value="Unassembled WGS sequence"/>
</dbReference>
<keyword evidence="2" id="KW-1185">Reference proteome</keyword>
<evidence type="ECO:0000313" key="1">
    <source>
        <dbReference type="EMBL" id="MBO2439805.1"/>
    </source>
</evidence>
<dbReference type="RefSeq" id="WP_208268243.1">
    <property type="nucleotide sequence ID" value="NZ_BAAAGM010000010.1"/>
</dbReference>
<sequence>MRAEDGVRRRVQRFVPPANRDALTLGAVAIRLARRLDAGDPRAVEPLRVILRQLPECSAEQVPGGVDEQRARAAQEILARLLGRVPAEG</sequence>
<accession>A0ABS3R168</accession>
<evidence type="ECO:0000313" key="2">
    <source>
        <dbReference type="Proteomes" id="UP000666915"/>
    </source>
</evidence>
<proteinExistence type="predicted"/>
<name>A0ABS3R168_9ACTN</name>
<comment type="caution">
    <text evidence="1">The sequence shown here is derived from an EMBL/GenBank/DDBJ whole genome shotgun (WGS) entry which is preliminary data.</text>
</comment>
<gene>
    <name evidence="1" type="ORF">J4557_19970</name>
</gene>
<protein>
    <submittedName>
        <fullName evidence="1">Uncharacterized protein</fullName>
    </submittedName>
</protein>
<dbReference type="EMBL" id="JAGEOK010000012">
    <property type="protein sequence ID" value="MBO2439805.1"/>
    <property type="molecule type" value="Genomic_DNA"/>
</dbReference>
<organism evidence="1 2">
    <name type="scientific">Actinomadura nitritigenes</name>
    <dbReference type="NCBI Taxonomy" id="134602"/>
    <lineage>
        <taxon>Bacteria</taxon>
        <taxon>Bacillati</taxon>
        <taxon>Actinomycetota</taxon>
        <taxon>Actinomycetes</taxon>
        <taxon>Streptosporangiales</taxon>
        <taxon>Thermomonosporaceae</taxon>
        <taxon>Actinomadura</taxon>
    </lineage>
</organism>